<feature type="domain" description="Carbohydrate-binding module family 96" evidence="6">
    <location>
        <begin position="825"/>
        <end position="985"/>
    </location>
</feature>
<dbReference type="Gene3D" id="2.60.120.430">
    <property type="entry name" value="Galactose-binding lectin"/>
    <property type="match status" value="1"/>
</dbReference>
<dbReference type="InterPro" id="IPR008979">
    <property type="entry name" value="Galactose-bd-like_sf"/>
</dbReference>
<keyword evidence="3" id="KW-0732">Signal</keyword>
<feature type="domain" description="Secretion system C-terminal sorting" evidence="5">
    <location>
        <begin position="1015"/>
        <end position="1093"/>
    </location>
</feature>
<dbReference type="Gene3D" id="2.60.40.10">
    <property type="entry name" value="Immunoglobulins"/>
    <property type="match status" value="1"/>
</dbReference>
<reference evidence="7 8" key="1">
    <citation type="submission" date="2019-05" db="EMBL/GenBank/DDBJ databases">
        <authorList>
            <person name="Qu J.-H."/>
        </authorList>
    </citation>
    <scope>NUCLEOTIDE SEQUENCE [LARGE SCALE GENOMIC DNA]</scope>
    <source>
        <strain evidence="7 8">NS28</strain>
    </source>
</reference>
<dbReference type="NCBIfam" id="TIGR04183">
    <property type="entry name" value="Por_Secre_tail"/>
    <property type="match status" value="1"/>
</dbReference>
<evidence type="ECO:0000259" key="5">
    <source>
        <dbReference type="Pfam" id="PF18962"/>
    </source>
</evidence>
<dbReference type="PANTHER" id="PTHR42754:SF1">
    <property type="entry name" value="LIPOPROTEIN"/>
    <property type="match status" value="1"/>
</dbReference>
<dbReference type="GO" id="GO:0016020">
    <property type="term" value="C:membrane"/>
    <property type="evidence" value="ECO:0007669"/>
    <property type="project" value="InterPro"/>
</dbReference>
<evidence type="ECO:0000259" key="6">
    <source>
        <dbReference type="Pfam" id="PF24517"/>
    </source>
</evidence>
<dbReference type="Proteomes" id="UP000323994">
    <property type="component" value="Unassembled WGS sequence"/>
</dbReference>
<evidence type="ECO:0000313" key="7">
    <source>
        <dbReference type="EMBL" id="KAA6438412.1"/>
    </source>
</evidence>
<dbReference type="EMBL" id="VBSN01000049">
    <property type="protein sequence ID" value="KAA6438412.1"/>
    <property type="molecule type" value="Genomic_DNA"/>
</dbReference>
<dbReference type="AlphaFoldDB" id="A0A5M8QWM6"/>
<dbReference type="Pfam" id="PF11721">
    <property type="entry name" value="Malectin"/>
    <property type="match status" value="1"/>
</dbReference>
<dbReference type="Pfam" id="PF18962">
    <property type="entry name" value="Por_Secre_tail"/>
    <property type="match status" value="1"/>
</dbReference>
<evidence type="ECO:0000256" key="1">
    <source>
        <dbReference type="ARBA" id="ARBA00004613"/>
    </source>
</evidence>
<dbReference type="SUPFAM" id="SSF49313">
    <property type="entry name" value="Cadherin-like"/>
    <property type="match status" value="1"/>
</dbReference>
<dbReference type="PANTHER" id="PTHR42754">
    <property type="entry name" value="ENDOGLUCANASE"/>
    <property type="match status" value="1"/>
</dbReference>
<dbReference type="InterPro" id="IPR015919">
    <property type="entry name" value="Cadherin-like_sf"/>
</dbReference>
<organism evidence="7 8">
    <name type="scientific">Dyadobacter flavalbus</name>
    <dbReference type="NCBI Taxonomy" id="2579942"/>
    <lineage>
        <taxon>Bacteria</taxon>
        <taxon>Pseudomonadati</taxon>
        <taxon>Bacteroidota</taxon>
        <taxon>Cytophagia</taxon>
        <taxon>Cytophagales</taxon>
        <taxon>Spirosomataceae</taxon>
        <taxon>Dyadobacter</taxon>
    </lineage>
</organism>
<comment type="caution">
    <text evidence="7">The sequence shown here is derived from an EMBL/GenBank/DDBJ whole genome shotgun (WGS) entry which is preliminary data.</text>
</comment>
<dbReference type="InterPro" id="IPR021720">
    <property type="entry name" value="Malectin_dom"/>
</dbReference>
<accession>A0A5M8QWM6</accession>
<feature type="domain" description="Malectin" evidence="4">
    <location>
        <begin position="666"/>
        <end position="805"/>
    </location>
</feature>
<dbReference type="SUPFAM" id="SSF49785">
    <property type="entry name" value="Galactose-binding domain-like"/>
    <property type="match status" value="1"/>
</dbReference>
<dbReference type="InterPro" id="IPR055372">
    <property type="entry name" value="CBM96"/>
</dbReference>
<proteinExistence type="predicted"/>
<dbReference type="Pfam" id="PF24517">
    <property type="entry name" value="CBM96"/>
    <property type="match status" value="1"/>
</dbReference>
<dbReference type="InterPro" id="IPR026444">
    <property type="entry name" value="Secre_tail"/>
</dbReference>
<evidence type="ECO:0000259" key="4">
    <source>
        <dbReference type="Pfam" id="PF11721"/>
    </source>
</evidence>
<dbReference type="InterPro" id="IPR013783">
    <property type="entry name" value="Ig-like_fold"/>
</dbReference>
<evidence type="ECO:0000313" key="8">
    <source>
        <dbReference type="Proteomes" id="UP000323994"/>
    </source>
</evidence>
<evidence type="ECO:0000256" key="3">
    <source>
        <dbReference type="ARBA" id="ARBA00022729"/>
    </source>
</evidence>
<gene>
    <name evidence="7" type="ORF">FEM33_17135</name>
</gene>
<protein>
    <submittedName>
        <fullName evidence="7">DNRLRE domain-containing protein</fullName>
    </submittedName>
</protein>
<comment type="subcellular location">
    <subcellularLocation>
        <location evidence="1">Secreted</location>
    </subcellularLocation>
</comment>
<keyword evidence="2" id="KW-0964">Secreted</keyword>
<dbReference type="GO" id="GO:0005509">
    <property type="term" value="F:calcium ion binding"/>
    <property type="evidence" value="ECO:0007669"/>
    <property type="project" value="InterPro"/>
</dbReference>
<evidence type="ECO:0000256" key="2">
    <source>
        <dbReference type="ARBA" id="ARBA00022525"/>
    </source>
</evidence>
<dbReference type="GO" id="GO:0005576">
    <property type="term" value="C:extracellular region"/>
    <property type="evidence" value="ECO:0007669"/>
    <property type="project" value="UniProtKB-SubCell"/>
</dbReference>
<name>A0A5M8QWM6_9BACT</name>
<keyword evidence="8" id="KW-1185">Reference proteome</keyword>
<sequence length="1095" mass="118952">MMHLHLPTSCFTHTRLISRRRIDLRIIKSVRHRQKQSGFRNICLMKLGILLLSASSLLAQPAIEWDKIAGTSIVTSCSTSDGGAMLGSNVQFGVTDTDYFITKVNAAGVKEWEKTFVGNRTDELVSIIQTSDGGYLLGGTSGSNAGFDKSQNAYSNEDVDFWIIKISANGTKQWDKTYGGTRTDILKSMKQTTDGGYIIGGSSISGPSDVKTEDPKGEYQDYWVIKISSTGARQWDKTIGGSNYDELSVVDQTAGGGYILGGISMSPRSGDKTSDSKGYGDYWIVKLSPNGSQQWDRTIGGNYEDRLVSLEHTTDGGYLLSGTSNSGKGGDKSEPGLGETDFWIVKINSDGIKQWDKTLGGTDNETLRTARQTSDGGYIIAGHSVSGKNGNKTTVLKSQTDYWLVKLNANGTKIWDKSIGAAARSSSNLVSVLPAKDGGLLLIGNIDIYDFGNNKTASGSGAWIVKLVSESNTKKLIFSASSLQFINSGNTTTPTQSVNLRASSGTPVVTLNKSLASWLPVPTSSLGSLPFKVNPTGIQPGKYKAVVHATAPGYARAIITVNLQVNDVTTPPTLDPIGNKELLAGQVLRFTALATSALGQTKKFSLVNAPQGAAIDTSTGVFRWVTPQVSGTYQFNVKVSSNTTPVLTDEETITVKVTEPEQVVPIRINAGGGDYTTADGHFFEADRYFEGVDRTSSVANVDIRNTADDELYRSARSSESFSYNIPVYSGKMKVTLHFAEIYWGVYPGRIARPDRRKFSVLAEGLSRISNYSILTKTGGPLIAVKQTFEVIVTDGRLNLDFIKISDQPSVSAIEVEMLQPLYVTPLSPVADSYVVSTQGGANFGKEPNLQVESYYYIPSEKRHAYIKFSLAAFTDITSAKIRIYTQSAVNRNNLFVDVIGLDNDNWTETGITWDNAPKGVQTTLGQIDLSRKAKYFELDVSTFAMAQLASDKTVTFRVQDNKNREFKVEFNSRENAVYPPELIIATTSPVSSVTRLAAEEMPKETAEAGAESSVIYPNPVRTQFTLHIGNQHQEAVTLQLFNEAGRAYNLKTPEVLHAGTKAEISIADLSLDKGIYLLKVQSVSRSEVLKLMVVK</sequence>
<dbReference type="NCBIfam" id="NF033679">
    <property type="entry name" value="DNRLRE_dom"/>
    <property type="match status" value="1"/>
</dbReference>